<protein>
    <submittedName>
        <fullName evidence="5">HelB protein</fullName>
    </submittedName>
</protein>
<dbReference type="InterPro" id="IPR058649">
    <property type="entry name" value="CzcB_C"/>
</dbReference>
<proteinExistence type="predicted"/>
<dbReference type="EMBL" id="LNYX01000030">
    <property type="protein sequence ID" value="KTD62214.1"/>
    <property type="molecule type" value="Genomic_DNA"/>
</dbReference>
<dbReference type="InterPro" id="IPR058647">
    <property type="entry name" value="BSH_CzcB-like"/>
</dbReference>
<keyword evidence="1" id="KW-0813">Transport</keyword>
<dbReference type="Pfam" id="PF25975">
    <property type="entry name" value="CzcB_C"/>
    <property type="match status" value="1"/>
</dbReference>
<sequence>MLMRTMISVLLLAFISTGYCSEQEHEEHKSHQDEEIVSLSKEVIKQYRIEIVKAGPQTLEVTRDILGKIVPNANKTIYIYPRYGGIIKKMTKFLGDKAREGELLATIESNQTLQTYEVRAPFSGYIVRKNTNPGEFVKTGSPIYQLADLSTVWVQLFVYRENAELIKKGQAVVIYDKSKPTKSATSQIDYVSPLGVEHSQTMMARVVLDNNAETLTWLPGLYVNARVVIEKKQVAVAVKNAAIQTFEGKNVVFIKTKEGFEPRVCQFGLEGHNYTEVKKGLKAGDEYVSENSFILKAELEKDSASHSH</sequence>
<dbReference type="PATRIC" id="fig|452.5.peg.2272"/>
<accession>A0A0W0Z0D5</accession>
<evidence type="ECO:0000259" key="3">
    <source>
        <dbReference type="Pfam" id="PF25973"/>
    </source>
</evidence>
<feature type="domain" description="CusB-like beta-barrel" evidence="2">
    <location>
        <begin position="151"/>
        <end position="227"/>
    </location>
</feature>
<evidence type="ECO:0000259" key="2">
    <source>
        <dbReference type="Pfam" id="PF25954"/>
    </source>
</evidence>
<feature type="domain" description="CzcB-like barrel-sandwich hybrid" evidence="3">
    <location>
        <begin position="76"/>
        <end position="148"/>
    </location>
</feature>
<evidence type="ECO:0000313" key="5">
    <source>
        <dbReference type="EMBL" id="KTD62214.1"/>
    </source>
</evidence>
<dbReference type="Gene3D" id="2.40.420.20">
    <property type="match status" value="1"/>
</dbReference>
<dbReference type="InterPro" id="IPR058792">
    <property type="entry name" value="Beta-barrel_RND_2"/>
</dbReference>
<dbReference type="PANTHER" id="PTHR30097">
    <property type="entry name" value="CATION EFFLUX SYSTEM PROTEIN CUSB"/>
    <property type="match status" value="1"/>
</dbReference>
<evidence type="ECO:0000256" key="1">
    <source>
        <dbReference type="ARBA" id="ARBA00022448"/>
    </source>
</evidence>
<evidence type="ECO:0000259" key="4">
    <source>
        <dbReference type="Pfam" id="PF25975"/>
    </source>
</evidence>
<evidence type="ECO:0000313" key="6">
    <source>
        <dbReference type="Proteomes" id="UP000054877"/>
    </source>
</evidence>
<gene>
    <name evidence="5" type="primary">helB_1</name>
    <name evidence="5" type="ORF">Lspi_2064</name>
</gene>
<dbReference type="PANTHER" id="PTHR30097:SF4">
    <property type="entry name" value="SLR6042 PROTEIN"/>
    <property type="match status" value="1"/>
</dbReference>
<dbReference type="Gene3D" id="2.40.50.100">
    <property type="match status" value="1"/>
</dbReference>
<reference evidence="5 6" key="1">
    <citation type="submission" date="2015-11" db="EMBL/GenBank/DDBJ databases">
        <title>Genomic analysis of 38 Legionella species identifies large and diverse effector repertoires.</title>
        <authorList>
            <person name="Burstein D."/>
            <person name="Amaro F."/>
            <person name="Zusman T."/>
            <person name="Lifshitz Z."/>
            <person name="Cohen O."/>
            <person name="Gilbert J.A."/>
            <person name="Pupko T."/>
            <person name="Shuman H.A."/>
            <person name="Segal G."/>
        </authorList>
    </citation>
    <scope>NUCLEOTIDE SEQUENCE [LARGE SCALE GENOMIC DNA]</scope>
    <source>
        <strain evidence="5 6">Mt.St.Helens-9</strain>
    </source>
</reference>
<dbReference type="Proteomes" id="UP000054877">
    <property type="component" value="Unassembled WGS sequence"/>
</dbReference>
<dbReference type="InterPro" id="IPR051909">
    <property type="entry name" value="MFP_Cation_Efflux"/>
</dbReference>
<dbReference type="STRING" id="452.Lspi_2064"/>
<organism evidence="5 6">
    <name type="scientific">Legionella spiritensis</name>
    <dbReference type="NCBI Taxonomy" id="452"/>
    <lineage>
        <taxon>Bacteria</taxon>
        <taxon>Pseudomonadati</taxon>
        <taxon>Pseudomonadota</taxon>
        <taxon>Gammaproteobacteria</taxon>
        <taxon>Legionellales</taxon>
        <taxon>Legionellaceae</taxon>
        <taxon>Legionella</taxon>
    </lineage>
</organism>
<feature type="domain" description="CzcB-like C-terminal circularly permuted SH3-like" evidence="4">
    <location>
        <begin position="236"/>
        <end position="296"/>
    </location>
</feature>
<keyword evidence="6" id="KW-1185">Reference proteome</keyword>
<dbReference type="OrthoDB" id="9768185at2"/>
<dbReference type="RefSeq" id="WP_058483975.1">
    <property type="nucleotide sequence ID" value="NZ_CAAAII010000004.1"/>
</dbReference>
<dbReference type="Pfam" id="PF25954">
    <property type="entry name" value="Beta-barrel_RND_2"/>
    <property type="match status" value="1"/>
</dbReference>
<dbReference type="SUPFAM" id="SSF111369">
    <property type="entry name" value="HlyD-like secretion proteins"/>
    <property type="match status" value="1"/>
</dbReference>
<dbReference type="Pfam" id="PF25973">
    <property type="entry name" value="BSH_CzcB"/>
    <property type="match status" value="1"/>
</dbReference>
<comment type="caution">
    <text evidence="5">The sequence shown here is derived from an EMBL/GenBank/DDBJ whole genome shotgun (WGS) entry which is preliminary data.</text>
</comment>
<name>A0A0W0Z0D5_LEGSP</name>
<dbReference type="AlphaFoldDB" id="A0A0W0Z0D5"/>